<keyword evidence="4" id="KW-1185">Reference proteome</keyword>
<feature type="domain" description="AP180 N-terminal homology (ANTH)" evidence="2">
    <location>
        <begin position="4"/>
        <end position="229"/>
    </location>
</feature>
<dbReference type="Proteomes" id="UP000187209">
    <property type="component" value="Unassembled WGS sequence"/>
</dbReference>
<evidence type="ECO:0000313" key="3">
    <source>
        <dbReference type="EMBL" id="OMJ79851.1"/>
    </source>
</evidence>
<comment type="caution">
    <text evidence="3">The sequence shown here is derived from an EMBL/GenBank/DDBJ whole genome shotgun (WGS) entry which is preliminary data.</text>
</comment>
<reference evidence="3 4" key="1">
    <citation type="submission" date="2016-11" db="EMBL/GenBank/DDBJ databases">
        <title>The macronuclear genome of Stentor coeruleus: a giant cell with tiny introns.</title>
        <authorList>
            <person name="Slabodnick M."/>
            <person name="Ruby J.G."/>
            <person name="Reiff S.B."/>
            <person name="Swart E.C."/>
            <person name="Gosai S."/>
            <person name="Prabakaran S."/>
            <person name="Witkowska E."/>
            <person name="Larue G.E."/>
            <person name="Fisher S."/>
            <person name="Freeman R.M."/>
            <person name="Gunawardena J."/>
            <person name="Chu W."/>
            <person name="Stover N.A."/>
            <person name="Gregory B.D."/>
            <person name="Nowacki M."/>
            <person name="Derisi J."/>
            <person name="Roy S.W."/>
            <person name="Marshall W.F."/>
            <person name="Sood P."/>
        </authorList>
    </citation>
    <scope>NUCLEOTIDE SEQUENCE [LARGE SCALE GENOMIC DNA]</scope>
    <source>
        <strain evidence="3">WM001</strain>
    </source>
</reference>
<evidence type="ECO:0000259" key="2">
    <source>
        <dbReference type="Pfam" id="PF07651"/>
    </source>
</evidence>
<dbReference type="InterPro" id="IPR008942">
    <property type="entry name" value="ENTH_VHS"/>
</dbReference>
<dbReference type="AlphaFoldDB" id="A0A1R2BT28"/>
<protein>
    <recommendedName>
        <fullName evidence="2">AP180 N-terminal homology (ANTH) domain-containing protein</fullName>
    </recommendedName>
</protein>
<evidence type="ECO:0000256" key="1">
    <source>
        <dbReference type="SAM" id="MobiDB-lite"/>
    </source>
</evidence>
<dbReference type="GO" id="GO:0005543">
    <property type="term" value="F:phospholipid binding"/>
    <property type="evidence" value="ECO:0007669"/>
    <property type="project" value="InterPro"/>
</dbReference>
<proteinExistence type="predicted"/>
<sequence length="351" mass="40671">MGKFKKALKKATSKRNNKKPKEKHLTTLHNYFTELPFNQVCELITKQLQEKRTPVRLRTLYVVHFLMINNYEQVINWFHTTNLLFEMNKQCSLNPLVGPYYNFLKLRSKHASTILMLINNTLLTTIKENPQELLTKIDELLNLMQTLVSIKDPYESMMKFKAESDYLPDICSRVLSDSKTIYTALKNAIGILWQVFGNFESYNANRAKDMFLRYNHLINILKIFSEHCAEEYPGQIPTYSLLNENTMEQVNTIVKGKENLNISKHLIGYEAVNRDGSPVKQSSVRTSLQGSVQPNYQAARKLSLPEMPVLASQPMVQIQPVQYVTGLPCYGMYPGTMMYPQQYYQPFPSNR</sequence>
<dbReference type="EMBL" id="MPUH01000451">
    <property type="protein sequence ID" value="OMJ79851.1"/>
    <property type="molecule type" value="Genomic_DNA"/>
</dbReference>
<dbReference type="Gene3D" id="1.25.40.90">
    <property type="match status" value="1"/>
</dbReference>
<feature type="region of interest" description="Disordered" evidence="1">
    <location>
        <begin position="1"/>
        <end position="22"/>
    </location>
</feature>
<gene>
    <name evidence="3" type="ORF">SteCoe_20049</name>
</gene>
<name>A0A1R2BT28_9CILI</name>
<dbReference type="SUPFAM" id="SSF48464">
    <property type="entry name" value="ENTH/VHS domain"/>
    <property type="match status" value="1"/>
</dbReference>
<organism evidence="3 4">
    <name type="scientific">Stentor coeruleus</name>
    <dbReference type="NCBI Taxonomy" id="5963"/>
    <lineage>
        <taxon>Eukaryota</taxon>
        <taxon>Sar</taxon>
        <taxon>Alveolata</taxon>
        <taxon>Ciliophora</taxon>
        <taxon>Postciliodesmatophora</taxon>
        <taxon>Heterotrichea</taxon>
        <taxon>Heterotrichida</taxon>
        <taxon>Stentoridae</taxon>
        <taxon>Stentor</taxon>
    </lineage>
</organism>
<dbReference type="Pfam" id="PF07651">
    <property type="entry name" value="ANTH"/>
    <property type="match status" value="1"/>
</dbReference>
<accession>A0A1R2BT28</accession>
<evidence type="ECO:0000313" key="4">
    <source>
        <dbReference type="Proteomes" id="UP000187209"/>
    </source>
</evidence>
<dbReference type="InterPro" id="IPR011417">
    <property type="entry name" value="ANTH_dom"/>
</dbReference>
<dbReference type="SUPFAM" id="SSF89009">
    <property type="entry name" value="GAT-like domain"/>
    <property type="match status" value="1"/>
</dbReference>